<feature type="compositionally biased region" description="Polar residues" evidence="1">
    <location>
        <begin position="89"/>
        <end position="101"/>
    </location>
</feature>
<evidence type="ECO:0000313" key="3">
    <source>
        <dbReference type="EMBL" id="SNR69029.1"/>
    </source>
</evidence>
<keyword evidence="2" id="KW-0732">Signal</keyword>
<feature type="signal peptide" evidence="2">
    <location>
        <begin position="1"/>
        <end position="22"/>
    </location>
</feature>
<accession>A0A238YF88</accession>
<evidence type="ECO:0000256" key="2">
    <source>
        <dbReference type="SAM" id="SignalP"/>
    </source>
</evidence>
<dbReference type="EMBL" id="FZNR01000004">
    <property type="protein sequence ID" value="SNR69029.1"/>
    <property type="molecule type" value="Genomic_DNA"/>
</dbReference>
<feature type="compositionally biased region" description="Low complexity" evidence="1">
    <location>
        <begin position="134"/>
        <end position="145"/>
    </location>
</feature>
<keyword evidence="4" id="KW-1185">Reference proteome</keyword>
<feature type="chain" id="PRO_5039333643" evidence="2">
    <location>
        <begin position="23"/>
        <end position="156"/>
    </location>
</feature>
<dbReference type="RefSeq" id="WP_179277093.1">
    <property type="nucleotide sequence ID" value="NZ_BOMU01000037.1"/>
</dbReference>
<evidence type="ECO:0000256" key="1">
    <source>
        <dbReference type="SAM" id="MobiDB-lite"/>
    </source>
</evidence>
<evidence type="ECO:0000313" key="4">
    <source>
        <dbReference type="Proteomes" id="UP000198415"/>
    </source>
</evidence>
<dbReference type="AlphaFoldDB" id="A0A238YF88"/>
<sequence>MKRTTGLLAAGLGLMVGGAAVAGPVAAATAGPADSYRPVGCCGIPGPAGDLGGQISDSGKRAGGQFSDAGKRAGGQISDAGKRAGGQISGSWRNLNQQVNKTLRKASGECNEPTTDAEGNVDERPTNPDKCGDSTAPVSTPTSSTELPPYGSGPLM</sequence>
<dbReference type="Proteomes" id="UP000198415">
    <property type="component" value="Unassembled WGS sequence"/>
</dbReference>
<proteinExistence type="predicted"/>
<feature type="compositionally biased region" description="Basic and acidic residues" evidence="1">
    <location>
        <begin position="121"/>
        <end position="132"/>
    </location>
</feature>
<organism evidence="3 4">
    <name type="scientific">Actinoplanes regularis</name>
    <dbReference type="NCBI Taxonomy" id="52697"/>
    <lineage>
        <taxon>Bacteria</taxon>
        <taxon>Bacillati</taxon>
        <taxon>Actinomycetota</taxon>
        <taxon>Actinomycetes</taxon>
        <taxon>Micromonosporales</taxon>
        <taxon>Micromonosporaceae</taxon>
        <taxon>Actinoplanes</taxon>
    </lineage>
</organism>
<gene>
    <name evidence="3" type="ORF">SAMN06264365_104462</name>
</gene>
<reference evidence="3 4" key="1">
    <citation type="submission" date="2017-06" db="EMBL/GenBank/DDBJ databases">
        <authorList>
            <person name="Kim H.J."/>
            <person name="Triplett B.A."/>
        </authorList>
    </citation>
    <scope>NUCLEOTIDE SEQUENCE [LARGE SCALE GENOMIC DNA]</scope>
    <source>
        <strain evidence="3 4">DSM 43151</strain>
    </source>
</reference>
<feature type="region of interest" description="Disordered" evidence="1">
    <location>
        <begin position="52"/>
        <end position="156"/>
    </location>
</feature>
<protein>
    <submittedName>
        <fullName evidence="3">Uncharacterized protein</fullName>
    </submittedName>
</protein>
<name>A0A238YF88_9ACTN</name>